<feature type="compositionally biased region" description="Polar residues" evidence="1">
    <location>
        <begin position="72"/>
        <end position="82"/>
    </location>
</feature>
<dbReference type="OrthoDB" id="10556762at2759"/>
<evidence type="ECO:0000256" key="1">
    <source>
        <dbReference type="SAM" id="MobiDB-lite"/>
    </source>
</evidence>
<reference evidence="4" key="1">
    <citation type="submission" date="2016-06" db="UniProtKB">
        <authorList>
            <consortium name="WormBaseParasite"/>
        </authorList>
    </citation>
    <scope>IDENTIFICATION</scope>
</reference>
<dbReference type="EMBL" id="UYSU01039875">
    <property type="protein sequence ID" value="VDM01762.1"/>
    <property type="molecule type" value="Genomic_DNA"/>
</dbReference>
<evidence type="ECO:0000313" key="4">
    <source>
        <dbReference type="WBParaSite" id="SSLN_0001595301-mRNA-1"/>
    </source>
</evidence>
<keyword evidence="3" id="KW-1185">Reference proteome</keyword>
<feature type="compositionally biased region" description="Low complexity" evidence="1">
    <location>
        <begin position="92"/>
        <end position="106"/>
    </location>
</feature>
<evidence type="ECO:0000313" key="3">
    <source>
        <dbReference type="Proteomes" id="UP000275846"/>
    </source>
</evidence>
<accession>A0A183TFX8</accession>
<organism evidence="4">
    <name type="scientific">Schistocephalus solidus</name>
    <name type="common">Tapeworm</name>
    <dbReference type="NCBI Taxonomy" id="70667"/>
    <lineage>
        <taxon>Eukaryota</taxon>
        <taxon>Metazoa</taxon>
        <taxon>Spiralia</taxon>
        <taxon>Lophotrochozoa</taxon>
        <taxon>Platyhelminthes</taxon>
        <taxon>Cestoda</taxon>
        <taxon>Eucestoda</taxon>
        <taxon>Diphyllobothriidea</taxon>
        <taxon>Diphyllobothriidae</taxon>
        <taxon>Schistocephalus</taxon>
    </lineage>
</organism>
<feature type="compositionally biased region" description="Polar residues" evidence="1">
    <location>
        <begin position="115"/>
        <end position="127"/>
    </location>
</feature>
<feature type="region of interest" description="Disordered" evidence="1">
    <location>
        <begin position="72"/>
        <end position="161"/>
    </location>
</feature>
<dbReference type="AlphaFoldDB" id="A0A183TFX8"/>
<sequence length="161" mass="16868">MHRTGVLGWFAYLTVSGSRVPRVLAAALSMTVFAPGVINSFPSVYVQLPVVITSSIGDPQADPMDTLTQQLPALAPSQLSPTSPNPPRRKSSCSLDASGSSGALVSPRFPRKNLSGGNSFLTNSSHLQQQQQQQGVSSPASNSLGDSDDDFDASSHEVCVP</sequence>
<gene>
    <name evidence="2" type="ORF">SSLN_LOCUS15376</name>
</gene>
<feature type="compositionally biased region" description="Polar residues" evidence="1">
    <location>
        <begin position="135"/>
        <end position="145"/>
    </location>
</feature>
<evidence type="ECO:0000313" key="2">
    <source>
        <dbReference type="EMBL" id="VDM01762.1"/>
    </source>
</evidence>
<dbReference type="WBParaSite" id="SSLN_0001595301-mRNA-1">
    <property type="protein sequence ID" value="SSLN_0001595301-mRNA-1"/>
    <property type="gene ID" value="SSLN_0001595301"/>
</dbReference>
<protein>
    <submittedName>
        <fullName evidence="4">Secreted protein</fullName>
    </submittedName>
</protein>
<name>A0A183TFX8_SCHSO</name>
<reference evidence="2 3" key="2">
    <citation type="submission" date="2018-11" db="EMBL/GenBank/DDBJ databases">
        <authorList>
            <consortium name="Pathogen Informatics"/>
        </authorList>
    </citation>
    <scope>NUCLEOTIDE SEQUENCE [LARGE SCALE GENOMIC DNA]</scope>
    <source>
        <strain evidence="2 3">NST_G2</strain>
    </source>
</reference>
<dbReference type="Proteomes" id="UP000275846">
    <property type="component" value="Unassembled WGS sequence"/>
</dbReference>
<proteinExistence type="predicted"/>